<gene>
    <name evidence="3" type="ORF">FOF46_06305</name>
</gene>
<evidence type="ECO:0000256" key="2">
    <source>
        <dbReference type="SAM" id="SignalP"/>
    </source>
</evidence>
<reference evidence="3 4" key="1">
    <citation type="submission" date="2019-07" db="EMBL/GenBank/DDBJ databases">
        <title>The draft genome sequence of Aquimarina algiphila M91.</title>
        <authorList>
            <person name="Meng X."/>
        </authorList>
    </citation>
    <scope>NUCLEOTIDE SEQUENCE [LARGE SCALE GENOMIC DNA]</scope>
    <source>
        <strain evidence="3 4">M91</strain>
    </source>
</reference>
<organism evidence="3 4">
    <name type="scientific">Aquimarina algiphila</name>
    <dbReference type="NCBI Taxonomy" id="2047982"/>
    <lineage>
        <taxon>Bacteria</taxon>
        <taxon>Pseudomonadati</taxon>
        <taxon>Bacteroidota</taxon>
        <taxon>Flavobacteriia</taxon>
        <taxon>Flavobacteriales</taxon>
        <taxon>Flavobacteriaceae</taxon>
        <taxon>Aquimarina</taxon>
    </lineage>
</organism>
<dbReference type="EMBL" id="VLNR01000010">
    <property type="protein sequence ID" value="TSE09912.1"/>
    <property type="molecule type" value="Genomic_DNA"/>
</dbReference>
<feature type="signal peptide" evidence="2">
    <location>
        <begin position="1"/>
        <end position="21"/>
    </location>
</feature>
<dbReference type="RefSeq" id="WP_143915867.1">
    <property type="nucleotide sequence ID" value="NZ_CANLVC010000007.1"/>
</dbReference>
<dbReference type="AlphaFoldDB" id="A0A554VNH5"/>
<keyword evidence="2" id="KW-0732">Signal</keyword>
<name>A0A554VNH5_9FLAO</name>
<keyword evidence="4" id="KW-1185">Reference proteome</keyword>
<evidence type="ECO:0000313" key="4">
    <source>
        <dbReference type="Proteomes" id="UP000318833"/>
    </source>
</evidence>
<proteinExistence type="predicted"/>
<protein>
    <submittedName>
        <fullName evidence="3">Uncharacterized protein</fullName>
    </submittedName>
</protein>
<dbReference type="OrthoDB" id="1163793at2"/>
<feature type="region of interest" description="Disordered" evidence="1">
    <location>
        <begin position="27"/>
        <end position="66"/>
    </location>
</feature>
<evidence type="ECO:0000256" key="1">
    <source>
        <dbReference type="SAM" id="MobiDB-lite"/>
    </source>
</evidence>
<sequence>MKIRMRIITTTVLLCISFLLTGQQTSYQPIKSNSQQESITKVNRPSEISTPNDKNNDEDKKISLNREREWKKIKRQIKRNKKRASHNKNSVYTSRIIDTIYIDIPSNNRKPRLSGL</sequence>
<feature type="compositionally biased region" description="Polar residues" evidence="1">
    <location>
        <begin position="27"/>
        <end position="53"/>
    </location>
</feature>
<feature type="chain" id="PRO_5022057074" evidence="2">
    <location>
        <begin position="22"/>
        <end position="116"/>
    </location>
</feature>
<evidence type="ECO:0000313" key="3">
    <source>
        <dbReference type="EMBL" id="TSE09912.1"/>
    </source>
</evidence>
<comment type="caution">
    <text evidence="3">The sequence shown here is derived from an EMBL/GenBank/DDBJ whole genome shotgun (WGS) entry which is preliminary data.</text>
</comment>
<feature type="compositionally biased region" description="Basic and acidic residues" evidence="1">
    <location>
        <begin position="54"/>
        <end position="66"/>
    </location>
</feature>
<accession>A0A554VNH5</accession>
<dbReference type="Proteomes" id="UP000318833">
    <property type="component" value="Unassembled WGS sequence"/>
</dbReference>